<evidence type="ECO:0000256" key="4">
    <source>
        <dbReference type="RuleBase" id="RU003744"/>
    </source>
</evidence>
<proteinExistence type="inferred from homology"/>
<protein>
    <submittedName>
        <fullName evidence="8">Polar amino acid transport system substrate-binding protein</fullName>
    </submittedName>
</protein>
<keyword evidence="3 5" id="KW-0732">Signal</keyword>
<dbReference type="PANTHER" id="PTHR35936">
    <property type="entry name" value="MEMBRANE-BOUND LYTIC MUREIN TRANSGLYCOSYLASE F"/>
    <property type="match status" value="1"/>
</dbReference>
<dbReference type="SMART" id="SM00062">
    <property type="entry name" value="PBPb"/>
    <property type="match status" value="1"/>
</dbReference>
<dbReference type="GO" id="GO:0042597">
    <property type="term" value="C:periplasmic space"/>
    <property type="evidence" value="ECO:0007669"/>
    <property type="project" value="UniProtKB-SubCell"/>
</dbReference>
<dbReference type="AlphaFoldDB" id="A0A7W6P243"/>
<dbReference type="SUPFAM" id="SSF53850">
    <property type="entry name" value="Periplasmic binding protein-like II"/>
    <property type="match status" value="1"/>
</dbReference>
<dbReference type="InterPro" id="IPR018313">
    <property type="entry name" value="SBP_3_CS"/>
</dbReference>
<gene>
    <name evidence="8" type="ORF">GGQ66_002049</name>
</gene>
<dbReference type="GO" id="GO:0016020">
    <property type="term" value="C:membrane"/>
    <property type="evidence" value="ECO:0007669"/>
    <property type="project" value="InterPro"/>
</dbReference>
<feature type="domain" description="Solute-binding protein family 3/N-terminal" evidence="6">
    <location>
        <begin position="28"/>
        <end position="253"/>
    </location>
</feature>
<evidence type="ECO:0000259" key="6">
    <source>
        <dbReference type="SMART" id="SM00062"/>
    </source>
</evidence>
<dbReference type="Gene3D" id="3.40.190.10">
    <property type="entry name" value="Periplasmic binding protein-like II"/>
    <property type="match status" value="2"/>
</dbReference>
<evidence type="ECO:0000256" key="3">
    <source>
        <dbReference type="ARBA" id="ARBA00022729"/>
    </source>
</evidence>
<evidence type="ECO:0000256" key="5">
    <source>
        <dbReference type="SAM" id="SignalP"/>
    </source>
</evidence>
<evidence type="ECO:0000256" key="1">
    <source>
        <dbReference type="ARBA" id="ARBA00004418"/>
    </source>
</evidence>
<evidence type="ECO:0000313" key="8">
    <source>
        <dbReference type="EMBL" id="MBB4103491.1"/>
    </source>
</evidence>
<reference evidence="8 9" key="1">
    <citation type="submission" date="2020-08" db="EMBL/GenBank/DDBJ databases">
        <title>Genomic Encyclopedia of Type Strains, Phase IV (KMG-IV): sequencing the most valuable type-strain genomes for metagenomic binning, comparative biology and taxonomic classification.</title>
        <authorList>
            <person name="Goeker M."/>
        </authorList>
    </citation>
    <scope>NUCLEOTIDE SEQUENCE [LARGE SCALE GENOMIC DNA]</scope>
    <source>
        <strain evidence="8 9">DSM 26385</strain>
    </source>
</reference>
<accession>A0A7W6P243</accession>
<dbReference type="Pfam" id="PF00497">
    <property type="entry name" value="SBP_bac_3"/>
    <property type="match status" value="1"/>
</dbReference>
<dbReference type="Proteomes" id="UP000584824">
    <property type="component" value="Unassembled WGS sequence"/>
</dbReference>
<feature type="signal peptide" evidence="5">
    <location>
        <begin position="1"/>
        <end position="25"/>
    </location>
</feature>
<feature type="chain" id="PRO_5031551957" evidence="5">
    <location>
        <begin position="26"/>
        <end position="257"/>
    </location>
</feature>
<dbReference type="InterPro" id="IPR001320">
    <property type="entry name" value="Iontro_rcpt_C"/>
</dbReference>
<evidence type="ECO:0000313" key="9">
    <source>
        <dbReference type="Proteomes" id="UP000584824"/>
    </source>
</evidence>
<dbReference type="RefSeq" id="WP_183792077.1">
    <property type="nucleotide sequence ID" value="NZ_JACIDU010000007.1"/>
</dbReference>
<comment type="subcellular location">
    <subcellularLocation>
        <location evidence="1">Periplasm</location>
    </subcellularLocation>
</comment>
<dbReference type="GO" id="GO:0015276">
    <property type="term" value="F:ligand-gated monoatomic ion channel activity"/>
    <property type="evidence" value="ECO:0007669"/>
    <property type="project" value="InterPro"/>
</dbReference>
<comment type="caution">
    <text evidence="8">The sequence shown here is derived from an EMBL/GenBank/DDBJ whole genome shotgun (WGS) entry which is preliminary data.</text>
</comment>
<sequence>MRSSIRFLAAASIAALSLVAGSAMAEDKIIIGTEGAYPPFNNLESDGTLTGFDIDIAKALCEEMKASCTFVTNDWDGIIPALQAKKFDAIIASMSITPERLEKVDFSAKYYNTPPAVAVPKDSPIKDVADLKGKTLGAQASTTHANYVEKHFPDSTEKLYPTADEYKLDIANGRIDGVVDDIVVLSEWVKSDAGACCKILTPLPVDEEINGKGAGIAVRKGDTALADKFTKAIAGIRANGKYKAIQDKYFDFDVYGQ</sequence>
<feature type="domain" description="Ionotropic glutamate receptor C-terminal" evidence="7">
    <location>
        <begin position="28"/>
        <end position="252"/>
    </location>
</feature>
<dbReference type="CDD" id="cd13702">
    <property type="entry name" value="PBP2_mlr5654_like"/>
    <property type="match status" value="1"/>
</dbReference>
<dbReference type="SMART" id="SM00079">
    <property type="entry name" value="PBPe"/>
    <property type="match status" value="1"/>
</dbReference>
<dbReference type="EMBL" id="JACIDU010000007">
    <property type="protein sequence ID" value="MBB4103491.1"/>
    <property type="molecule type" value="Genomic_DNA"/>
</dbReference>
<name>A0A7W6P243_9HYPH</name>
<evidence type="ECO:0000259" key="7">
    <source>
        <dbReference type="SMART" id="SM00079"/>
    </source>
</evidence>
<comment type="similarity">
    <text evidence="2 4">Belongs to the bacterial solute-binding protein 3 family.</text>
</comment>
<evidence type="ECO:0000256" key="2">
    <source>
        <dbReference type="ARBA" id="ARBA00010333"/>
    </source>
</evidence>
<organism evidence="8 9">
    <name type="scientific">Allorhizobium borbori</name>
    <dbReference type="NCBI Taxonomy" id="485907"/>
    <lineage>
        <taxon>Bacteria</taxon>
        <taxon>Pseudomonadati</taxon>
        <taxon>Pseudomonadota</taxon>
        <taxon>Alphaproteobacteria</taxon>
        <taxon>Hyphomicrobiales</taxon>
        <taxon>Rhizobiaceae</taxon>
        <taxon>Rhizobium/Agrobacterium group</taxon>
        <taxon>Allorhizobium</taxon>
    </lineage>
</organism>
<keyword evidence="9" id="KW-1185">Reference proteome</keyword>
<dbReference type="PANTHER" id="PTHR35936:SF19">
    <property type="entry name" value="AMINO-ACID-BINDING PROTEIN YXEM-RELATED"/>
    <property type="match status" value="1"/>
</dbReference>
<dbReference type="PROSITE" id="PS01039">
    <property type="entry name" value="SBP_BACTERIAL_3"/>
    <property type="match status" value="1"/>
</dbReference>
<dbReference type="InterPro" id="IPR001638">
    <property type="entry name" value="Solute-binding_3/MltF_N"/>
</dbReference>